<dbReference type="InterPro" id="IPR050260">
    <property type="entry name" value="FAD-bd_OxRdtase"/>
</dbReference>
<dbReference type="PRINTS" id="PR00368">
    <property type="entry name" value="FADPNR"/>
</dbReference>
<evidence type="ECO:0000256" key="4">
    <source>
        <dbReference type="ARBA" id="ARBA00022827"/>
    </source>
</evidence>
<dbReference type="RefSeq" id="WP_149266094.1">
    <property type="nucleotide sequence ID" value="NZ_VFJB01000004.1"/>
</dbReference>
<evidence type="ECO:0000313" key="7">
    <source>
        <dbReference type="Proteomes" id="UP000322876"/>
    </source>
</evidence>
<evidence type="ECO:0000256" key="1">
    <source>
        <dbReference type="ARBA" id="ARBA00001974"/>
    </source>
</evidence>
<accession>A0A5A8F3T8</accession>
<comment type="caution">
    <text evidence="6">The sequence shown here is derived from an EMBL/GenBank/DDBJ whole genome shotgun (WGS) entry which is preliminary data.</text>
</comment>
<evidence type="ECO:0000313" key="6">
    <source>
        <dbReference type="EMBL" id="KAA0258538.1"/>
    </source>
</evidence>
<dbReference type="PANTHER" id="PTHR43429">
    <property type="entry name" value="PYRIDINE NUCLEOTIDE-DISULFIDE OXIDOREDUCTASE DOMAIN-CONTAINING"/>
    <property type="match status" value="1"/>
</dbReference>
<keyword evidence="3" id="KW-0285">Flavoprotein</keyword>
<reference evidence="6 7" key="1">
    <citation type="submission" date="2019-06" db="EMBL/GenBank/DDBJ databases">
        <title>Genomic insights into carbon and energy metabolism of Deferribacter autotrophicus revealed new metabolic traits in the phylum Deferribacteres.</title>
        <authorList>
            <person name="Slobodkin A.I."/>
            <person name="Slobodkina G.B."/>
            <person name="Allioux M."/>
            <person name="Alain K."/>
            <person name="Jebbar M."/>
            <person name="Shadrin V."/>
            <person name="Kublanov I.V."/>
            <person name="Toshchakov S.V."/>
            <person name="Bonch-Osmolovskaya E.A."/>
        </authorList>
    </citation>
    <scope>NUCLEOTIDE SEQUENCE [LARGE SCALE GENOMIC DNA]</scope>
    <source>
        <strain evidence="6 7">SL50</strain>
    </source>
</reference>
<dbReference type="InterPro" id="IPR036188">
    <property type="entry name" value="FAD/NAD-bd_sf"/>
</dbReference>
<name>A0A5A8F3T8_9BACT</name>
<dbReference type="PANTHER" id="PTHR43429:SF3">
    <property type="entry name" value="NITRITE REDUCTASE [NAD(P)H]"/>
    <property type="match status" value="1"/>
</dbReference>
<organism evidence="6 7">
    <name type="scientific">Deferribacter autotrophicus</name>
    <dbReference type="NCBI Taxonomy" id="500465"/>
    <lineage>
        <taxon>Bacteria</taxon>
        <taxon>Pseudomonadati</taxon>
        <taxon>Deferribacterota</taxon>
        <taxon>Deferribacteres</taxon>
        <taxon>Deferribacterales</taxon>
        <taxon>Deferribacteraceae</taxon>
        <taxon>Deferribacter</taxon>
    </lineage>
</organism>
<comment type="cofactor">
    <cofactor evidence="1">
        <name>FAD</name>
        <dbReference type="ChEBI" id="CHEBI:57692"/>
    </cofactor>
</comment>
<dbReference type="GO" id="GO:0016491">
    <property type="term" value="F:oxidoreductase activity"/>
    <property type="evidence" value="ECO:0007669"/>
    <property type="project" value="InterPro"/>
</dbReference>
<dbReference type="Pfam" id="PF07992">
    <property type="entry name" value="Pyr_redox_2"/>
    <property type="match status" value="1"/>
</dbReference>
<proteinExistence type="inferred from homology"/>
<dbReference type="InterPro" id="IPR016156">
    <property type="entry name" value="FAD/NAD-linked_Rdtase_dimer_sf"/>
</dbReference>
<sequence length="409" mass="46352">MKKYDIVVLGNSAAGLSFINTIRKYNKPLSVLLIDREEYAAYSRVLTPYYISGKTDRNGIFIVDKEYYSKINVDTILGEAVINVDFEKRVVTTDKGNEITYNYLFIGLGAEAKRTGFESDKILNLRHLDDADKLHYFFNNAKSVAGFGAGLVTIPLLSHMKDEIEKHLIISSDRVFSRVLDKEASQFVEDAMLKAGVKIYKKDDIVSANEKNDKINITLKSGTSIDVDFAIIGKGVSQNIKLFENTPLEIGWGIKIDKYCRTNIENVYAGGDIAQDFDFITKEDTTQGNWITAVEHGEIAAKHIVRLNEAYEGSLKNNTTEVFGVEVAVVGYFKEDVKTVTYYNKQGNIFRKIFLDDDDTIIGCTMINETNDAGIYYGLVKRRVKFNDFYKPNKFHNFSKIHYATTYLK</sequence>
<dbReference type="Gene3D" id="3.30.390.30">
    <property type="match status" value="1"/>
</dbReference>
<dbReference type="Gene3D" id="3.50.50.60">
    <property type="entry name" value="FAD/NAD(P)-binding domain"/>
    <property type="match status" value="2"/>
</dbReference>
<dbReference type="SUPFAM" id="SSF51905">
    <property type="entry name" value="FAD/NAD(P)-binding domain"/>
    <property type="match status" value="1"/>
</dbReference>
<comment type="similarity">
    <text evidence="2">Belongs to the FAD-dependent oxidoreductase family.</text>
</comment>
<dbReference type="AlphaFoldDB" id="A0A5A8F3T8"/>
<protein>
    <submittedName>
        <fullName evidence="6">NAD(P)/FAD-dependent oxidoreductase</fullName>
    </submittedName>
</protein>
<gene>
    <name evidence="6" type="ORF">FHQ18_05110</name>
</gene>
<keyword evidence="7" id="KW-1185">Reference proteome</keyword>
<evidence type="ECO:0000259" key="5">
    <source>
        <dbReference type="Pfam" id="PF07992"/>
    </source>
</evidence>
<dbReference type="Proteomes" id="UP000322876">
    <property type="component" value="Unassembled WGS sequence"/>
</dbReference>
<dbReference type="OrthoDB" id="9807946at2"/>
<dbReference type="InterPro" id="IPR023753">
    <property type="entry name" value="FAD/NAD-binding_dom"/>
</dbReference>
<evidence type="ECO:0000256" key="3">
    <source>
        <dbReference type="ARBA" id="ARBA00022630"/>
    </source>
</evidence>
<keyword evidence="4" id="KW-0274">FAD</keyword>
<dbReference type="EMBL" id="VFJB01000004">
    <property type="protein sequence ID" value="KAA0258538.1"/>
    <property type="molecule type" value="Genomic_DNA"/>
</dbReference>
<feature type="domain" description="FAD/NAD(P)-binding" evidence="5">
    <location>
        <begin position="4"/>
        <end position="297"/>
    </location>
</feature>
<evidence type="ECO:0000256" key="2">
    <source>
        <dbReference type="ARBA" id="ARBA00006442"/>
    </source>
</evidence>